<evidence type="ECO:0000313" key="3">
    <source>
        <dbReference type="EMBL" id="VDR37337.1"/>
    </source>
</evidence>
<evidence type="ECO:0000256" key="1">
    <source>
        <dbReference type="ARBA" id="ARBA00006817"/>
    </source>
</evidence>
<proteinExistence type="inferred from homology"/>
<dbReference type="EMBL" id="LR131273">
    <property type="protein sequence ID" value="VDR37337.1"/>
    <property type="molecule type" value="Genomic_DNA"/>
</dbReference>
<sequence length="159" mass="17681">MLFGMATILERTVSASPARVWELWTTPAGISAWWAPEGFRTDVTRLDLAPGGELAYTMTAVAPDQVAFMEQNGMPLATRSVKFFAEVEEPSRLSYRSVIDFVPDREPYEHLTVVELHPDPAGTRVVMHVEPMHDEVWTERLVAGRGNELDNLAALVAAE</sequence>
<evidence type="ECO:0000313" key="4">
    <source>
        <dbReference type="Proteomes" id="UP000271626"/>
    </source>
</evidence>
<dbReference type="InterPro" id="IPR023393">
    <property type="entry name" value="START-like_dom_sf"/>
</dbReference>
<comment type="similarity">
    <text evidence="1">Belongs to the AHA1 family.</text>
</comment>
<evidence type="ECO:0000259" key="2">
    <source>
        <dbReference type="Pfam" id="PF08327"/>
    </source>
</evidence>
<feature type="domain" description="Activator of Hsp90 ATPase homologue 1/2-like C-terminal" evidence="2">
    <location>
        <begin position="15"/>
        <end position="156"/>
    </location>
</feature>
<dbReference type="CDD" id="cd07814">
    <property type="entry name" value="SRPBCC_CalC_Aha1-like"/>
    <property type="match status" value="1"/>
</dbReference>
<dbReference type="SUPFAM" id="SSF55961">
    <property type="entry name" value="Bet v1-like"/>
    <property type="match status" value="1"/>
</dbReference>
<gene>
    <name evidence="3" type="ORF">NCTC10741_00438</name>
</gene>
<name>A0A3P8KN05_TSUPA</name>
<protein>
    <submittedName>
        <fullName evidence="3">Activator of Hsp90 ATPase homolog 1-like protein</fullName>
    </submittedName>
</protein>
<dbReference type="Pfam" id="PF08327">
    <property type="entry name" value="AHSA1"/>
    <property type="match status" value="1"/>
</dbReference>
<accession>A0A3P8KN05</accession>
<organism evidence="3 4">
    <name type="scientific">Tsukamurella paurometabola</name>
    <name type="common">Corynebacterium paurometabolum</name>
    <dbReference type="NCBI Taxonomy" id="2061"/>
    <lineage>
        <taxon>Bacteria</taxon>
        <taxon>Bacillati</taxon>
        <taxon>Actinomycetota</taxon>
        <taxon>Actinomycetes</taxon>
        <taxon>Mycobacteriales</taxon>
        <taxon>Tsukamurellaceae</taxon>
        <taxon>Tsukamurella</taxon>
    </lineage>
</organism>
<dbReference type="Proteomes" id="UP000271626">
    <property type="component" value="Chromosome"/>
</dbReference>
<dbReference type="Gene3D" id="3.30.530.20">
    <property type="match status" value="1"/>
</dbReference>
<dbReference type="InterPro" id="IPR013538">
    <property type="entry name" value="ASHA1/2-like_C"/>
</dbReference>
<reference evidence="3 4" key="1">
    <citation type="submission" date="2018-12" db="EMBL/GenBank/DDBJ databases">
        <authorList>
            <consortium name="Pathogen Informatics"/>
        </authorList>
    </citation>
    <scope>NUCLEOTIDE SEQUENCE [LARGE SCALE GENOMIC DNA]</scope>
    <source>
        <strain evidence="3 4">NCTC10741</strain>
    </source>
</reference>
<dbReference type="AlphaFoldDB" id="A0A3P8KN05"/>